<protein>
    <submittedName>
        <fullName evidence="1">Fur-regulated basic protein FbpA</fullName>
    </submittedName>
</protein>
<proteinExistence type="predicted"/>
<sequence>MDGQANKLRLAVEQRKDYLKGELLKYGYFKTPDGKQLYELTLSELEQIHINVKCQFAKEMND</sequence>
<dbReference type="EMBL" id="PIQO01000007">
    <property type="protein sequence ID" value="PKR84882.1"/>
    <property type="molecule type" value="Genomic_DNA"/>
</dbReference>
<gene>
    <name evidence="1" type="ORF">CWO92_10935</name>
</gene>
<evidence type="ECO:0000313" key="2">
    <source>
        <dbReference type="Proteomes" id="UP000233440"/>
    </source>
</evidence>
<name>A0A2N3LJR8_9BACI</name>
<keyword evidence="2" id="KW-1185">Reference proteome</keyword>
<accession>A0A2N3LJR8</accession>
<reference evidence="1 2" key="1">
    <citation type="submission" date="2017-11" db="EMBL/GenBank/DDBJ databases">
        <title>Bacillus camelliae sp. nov., isolated from pu'er tea.</title>
        <authorList>
            <person name="Niu L."/>
        </authorList>
    </citation>
    <scope>NUCLEOTIDE SEQUENCE [LARGE SCALE GENOMIC DNA]</scope>
    <source>
        <strain evidence="1 2">7578-1</strain>
    </source>
</reference>
<evidence type="ECO:0000313" key="1">
    <source>
        <dbReference type="EMBL" id="PKR84882.1"/>
    </source>
</evidence>
<dbReference type="Proteomes" id="UP000233440">
    <property type="component" value="Unassembled WGS sequence"/>
</dbReference>
<dbReference type="Pfam" id="PF13076">
    <property type="entry name" value="Fur_reg_FbpA"/>
    <property type="match status" value="1"/>
</dbReference>
<organism evidence="1 2">
    <name type="scientific">Heyndrickxia camelliae</name>
    <dbReference type="NCBI Taxonomy" id="1707093"/>
    <lineage>
        <taxon>Bacteria</taxon>
        <taxon>Bacillati</taxon>
        <taxon>Bacillota</taxon>
        <taxon>Bacilli</taxon>
        <taxon>Bacillales</taxon>
        <taxon>Bacillaceae</taxon>
        <taxon>Heyndrickxia</taxon>
    </lineage>
</organism>
<dbReference type="OrthoDB" id="2990660at2"/>
<dbReference type="RefSeq" id="WP_101354248.1">
    <property type="nucleotide sequence ID" value="NZ_PIQO01000007.1"/>
</dbReference>
<dbReference type="AlphaFoldDB" id="A0A2N3LJR8"/>
<comment type="caution">
    <text evidence="1">The sequence shown here is derived from an EMBL/GenBank/DDBJ whole genome shotgun (WGS) entry which is preliminary data.</text>
</comment>
<dbReference type="InterPro" id="IPR025072">
    <property type="entry name" value="Fur_reg_FbpA"/>
</dbReference>